<protein>
    <submittedName>
        <fullName evidence="7">Translin</fullName>
    </submittedName>
</protein>
<feature type="compositionally biased region" description="Basic and acidic residues" evidence="6">
    <location>
        <begin position="257"/>
        <end position="280"/>
    </location>
</feature>
<dbReference type="CDD" id="cd14820">
    <property type="entry name" value="TRAX"/>
    <property type="match status" value="1"/>
</dbReference>
<dbReference type="Pfam" id="PF01997">
    <property type="entry name" value="Translin"/>
    <property type="match status" value="1"/>
</dbReference>
<evidence type="ECO:0000313" key="8">
    <source>
        <dbReference type="Proteomes" id="UP000076727"/>
    </source>
</evidence>
<dbReference type="STRING" id="1314783.A0A165UFY8"/>
<dbReference type="Gene3D" id="1.20.58.190">
    <property type="entry name" value="Translin, domain 1"/>
    <property type="match status" value="1"/>
</dbReference>
<keyword evidence="5" id="KW-0539">Nucleus</keyword>
<dbReference type="Gene3D" id="1.20.58.200">
    <property type="entry name" value="Translin, domain 2"/>
    <property type="match status" value="1"/>
</dbReference>
<dbReference type="InterPro" id="IPR016068">
    <property type="entry name" value="Translin_N"/>
</dbReference>
<evidence type="ECO:0000256" key="3">
    <source>
        <dbReference type="ARBA" id="ARBA00005902"/>
    </source>
</evidence>
<name>A0A165UFY8_9APHY</name>
<comment type="similarity">
    <text evidence="3">Belongs to the translin family.</text>
</comment>
<accession>A0A165UFY8</accession>
<keyword evidence="8" id="KW-1185">Reference proteome</keyword>
<dbReference type="InterPro" id="IPR036081">
    <property type="entry name" value="Translin_sf"/>
</dbReference>
<organism evidence="7 8">
    <name type="scientific">Daedalea quercina L-15889</name>
    <dbReference type="NCBI Taxonomy" id="1314783"/>
    <lineage>
        <taxon>Eukaryota</taxon>
        <taxon>Fungi</taxon>
        <taxon>Dikarya</taxon>
        <taxon>Basidiomycota</taxon>
        <taxon>Agaricomycotina</taxon>
        <taxon>Agaricomycetes</taxon>
        <taxon>Polyporales</taxon>
        <taxon>Fomitopsis</taxon>
    </lineage>
</organism>
<dbReference type="AlphaFoldDB" id="A0A165UFY8"/>
<dbReference type="SUPFAM" id="SSF74784">
    <property type="entry name" value="Translin"/>
    <property type="match status" value="1"/>
</dbReference>
<evidence type="ECO:0000256" key="5">
    <source>
        <dbReference type="ARBA" id="ARBA00023242"/>
    </source>
</evidence>
<sequence>MSVVLNSRESILTTFNHFREELDDFHDTRERLIKSSRDVTNLSKKVIFLIHRTLTETLGQSDEKETSLRAVSRAKGKLKEIQNLFAGMSEEIAGDRFWRYQKNVSPGLQEYIEALSFAYYLQCQTMISYEEVQKSLSDADGNPYFPLPLDDYLLGLSDLTGELMRYAISSISRRGGRSEANEVCKFVRGCRADFEALTPYFRELRKKQQVTSQSLEKIEDVAYAITVRSSEYDLPPELLDDIVERTVLEAGFGSGGDGRDRTREGGRRGGDNNRENGDYD</sequence>
<dbReference type="PANTHER" id="PTHR10741">
    <property type="entry name" value="TRANSLIN AND TRANSLIN ASSOCIATED PROTEIN X"/>
    <property type="match status" value="1"/>
</dbReference>
<keyword evidence="4" id="KW-0963">Cytoplasm</keyword>
<dbReference type="InterPro" id="IPR016069">
    <property type="entry name" value="Translin_C"/>
</dbReference>
<evidence type="ECO:0000256" key="1">
    <source>
        <dbReference type="ARBA" id="ARBA00004123"/>
    </source>
</evidence>
<evidence type="ECO:0000256" key="6">
    <source>
        <dbReference type="SAM" id="MobiDB-lite"/>
    </source>
</evidence>
<dbReference type="InterPro" id="IPR002848">
    <property type="entry name" value="Translin_fam"/>
</dbReference>
<gene>
    <name evidence="7" type="ORF">DAEQUDRAFT_720033</name>
</gene>
<evidence type="ECO:0000256" key="2">
    <source>
        <dbReference type="ARBA" id="ARBA00004496"/>
    </source>
</evidence>
<reference evidence="7 8" key="1">
    <citation type="journal article" date="2016" name="Mol. Biol. Evol.">
        <title>Comparative Genomics of Early-Diverging Mushroom-Forming Fungi Provides Insights into the Origins of Lignocellulose Decay Capabilities.</title>
        <authorList>
            <person name="Nagy L.G."/>
            <person name="Riley R."/>
            <person name="Tritt A."/>
            <person name="Adam C."/>
            <person name="Daum C."/>
            <person name="Floudas D."/>
            <person name="Sun H."/>
            <person name="Yadav J.S."/>
            <person name="Pangilinan J."/>
            <person name="Larsson K.H."/>
            <person name="Matsuura K."/>
            <person name="Barry K."/>
            <person name="Labutti K."/>
            <person name="Kuo R."/>
            <person name="Ohm R.A."/>
            <person name="Bhattacharya S.S."/>
            <person name="Shirouzu T."/>
            <person name="Yoshinaga Y."/>
            <person name="Martin F.M."/>
            <person name="Grigoriev I.V."/>
            <person name="Hibbett D.S."/>
        </authorList>
    </citation>
    <scope>NUCLEOTIDE SEQUENCE [LARGE SCALE GENOMIC DNA]</scope>
    <source>
        <strain evidence="7 8">L-15889</strain>
    </source>
</reference>
<feature type="region of interest" description="Disordered" evidence="6">
    <location>
        <begin position="250"/>
        <end position="280"/>
    </location>
</feature>
<dbReference type="GO" id="GO:0005634">
    <property type="term" value="C:nucleus"/>
    <property type="evidence" value="ECO:0007669"/>
    <property type="project" value="UniProtKB-SubCell"/>
</dbReference>
<dbReference type="EMBL" id="KV429032">
    <property type="protein sequence ID" value="KZT74853.1"/>
    <property type="molecule type" value="Genomic_DNA"/>
</dbReference>
<dbReference type="Proteomes" id="UP000076727">
    <property type="component" value="Unassembled WGS sequence"/>
</dbReference>
<dbReference type="GO" id="GO:0005737">
    <property type="term" value="C:cytoplasm"/>
    <property type="evidence" value="ECO:0007669"/>
    <property type="project" value="UniProtKB-SubCell"/>
</dbReference>
<evidence type="ECO:0000313" key="7">
    <source>
        <dbReference type="EMBL" id="KZT74853.1"/>
    </source>
</evidence>
<comment type="subcellular location">
    <subcellularLocation>
        <location evidence="2">Cytoplasm</location>
    </subcellularLocation>
    <subcellularLocation>
        <location evidence="1">Nucleus</location>
    </subcellularLocation>
</comment>
<dbReference type="GO" id="GO:0043565">
    <property type="term" value="F:sequence-specific DNA binding"/>
    <property type="evidence" value="ECO:0007669"/>
    <property type="project" value="InterPro"/>
</dbReference>
<proteinExistence type="inferred from homology"/>
<evidence type="ECO:0000256" key="4">
    <source>
        <dbReference type="ARBA" id="ARBA00022490"/>
    </source>
</evidence>
<dbReference type="OrthoDB" id="31005at2759"/>